<evidence type="ECO:0000313" key="5">
    <source>
        <dbReference type="Proteomes" id="UP001163046"/>
    </source>
</evidence>
<protein>
    <recommendedName>
        <fullName evidence="6">Headcase protein</fullName>
    </recommendedName>
</protein>
<keyword evidence="5" id="KW-1185">Reference proteome</keyword>
<dbReference type="Pfam" id="PF16002">
    <property type="entry name" value="Headcase"/>
    <property type="match status" value="1"/>
</dbReference>
<evidence type="ECO:0000313" key="4">
    <source>
        <dbReference type="EMBL" id="KAJ7394408.1"/>
    </source>
</evidence>
<feature type="domain" description="Headcase middle" evidence="3">
    <location>
        <begin position="242"/>
        <end position="429"/>
    </location>
</feature>
<feature type="compositionally biased region" description="Basic residues" evidence="1">
    <location>
        <begin position="1"/>
        <end position="11"/>
    </location>
</feature>
<dbReference type="InterPro" id="IPR054537">
    <property type="entry name" value="HECA_N"/>
</dbReference>
<accession>A0A9X0DD62</accession>
<feature type="compositionally biased region" description="Low complexity" evidence="1">
    <location>
        <begin position="159"/>
        <end position="185"/>
    </location>
</feature>
<organism evidence="4 5">
    <name type="scientific">Desmophyllum pertusum</name>
    <dbReference type="NCBI Taxonomy" id="174260"/>
    <lineage>
        <taxon>Eukaryota</taxon>
        <taxon>Metazoa</taxon>
        <taxon>Cnidaria</taxon>
        <taxon>Anthozoa</taxon>
        <taxon>Hexacorallia</taxon>
        <taxon>Scleractinia</taxon>
        <taxon>Caryophylliina</taxon>
        <taxon>Caryophylliidae</taxon>
        <taxon>Desmophyllum</taxon>
    </lineage>
</organism>
<feature type="domain" description="Headcase N-terminal" evidence="2">
    <location>
        <begin position="34"/>
        <end position="129"/>
    </location>
</feature>
<dbReference type="InterPro" id="IPR031947">
    <property type="entry name" value="Headcase_mid"/>
</dbReference>
<comment type="caution">
    <text evidence="4">The sequence shown here is derived from an EMBL/GenBank/DDBJ whole genome shotgun (WGS) entry which is preliminary data.</text>
</comment>
<evidence type="ECO:0000259" key="3">
    <source>
        <dbReference type="Pfam" id="PF16002"/>
    </source>
</evidence>
<reference evidence="4" key="1">
    <citation type="submission" date="2023-01" db="EMBL/GenBank/DDBJ databases">
        <title>Genome assembly of the deep-sea coral Lophelia pertusa.</title>
        <authorList>
            <person name="Herrera S."/>
            <person name="Cordes E."/>
        </authorList>
    </citation>
    <scope>NUCLEOTIDE SEQUENCE</scope>
    <source>
        <strain evidence="4">USNM1676648</strain>
        <tissue evidence="4">Polyp</tissue>
    </source>
</reference>
<dbReference type="OrthoDB" id="10012848at2759"/>
<gene>
    <name evidence="4" type="ORF">OS493_000217</name>
</gene>
<feature type="region of interest" description="Disordered" evidence="1">
    <location>
        <begin position="144"/>
        <end position="209"/>
    </location>
</feature>
<dbReference type="PANTHER" id="PTHR13425:SF3">
    <property type="entry name" value="HEADCASE PROTEIN HOMOLOG"/>
    <property type="match status" value="1"/>
</dbReference>
<sequence length="440" mass="49598">MPHSKAQKQKVRVSMSEDTSSDHEDSEREHLFACCLPKGCPLNCSVDLPTSVRVICNNDACQQSGYMHTECFDDFEEEILAYLRGTGRARSWSEKQRRQNIWTKKGYDLAYKCCACQCGKGHLRKDLEFLPPKPEEVGQLHLQNQIKGKRKKKKGNEKPSVNVVSTTSRPRRSSQSSNCSQLSESPPERSPISPLPKTPTKKTRANSHSENSYNHFFGEAFTAINSNNSNVSLLSTHANVLSNFLKRADFSSFQGVLPKHKVNPYHIKMEDEMNDEARHFVLSNLSSRMTCTASCVLCSRELPVFDKYPLIDGTFFLTPRQLNPACVDVSQNGKAQYLTAVCMHCLEGIPNRVKCKLCNKEWDGSSHQLGTMYCYDIFAASPCCQQRVACHSCGKPVVDLNEGMKFFWEYSQAINCPHCGVSGFHCIKSISYYEAPDVIR</sequence>
<evidence type="ECO:0000256" key="1">
    <source>
        <dbReference type="SAM" id="MobiDB-lite"/>
    </source>
</evidence>
<dbReference type="AlphaFoldDB" id="A0A9X0DD62"/>
<proteinExistence type="predicted"/>
<dbReference type="EMBL" id="MU825396">
    <property type="protein sequence ID" value="KAJ7394408.1"/>
    <property type="molecule type" value="Genomic_DNA"/>
</dbReference>
<name>A0A9X0DD62_9CNID</name>
<feature type="region of interest" description="Disordered" evidence="1">
    <location>
        <begin position="1"/>
        <end position="24"/>
    </location>
</feature>
<dbReference type="Proteomes" id="UP001163046">
    <property type="component" value="Unassembled WGS sequence"/>
</dbReference>
<evidence type="ECO:0000259" key="2">
    <source>
        <dbReference type="Pfam" id="PF15353"/>
    </source>
</evidence>
<dbReference type="Pfam" id="PF15353">
    <property type="entry name" value="HECA_N"/>
    <property type="match status" value="1"/>
</dbReference>
<dbReference type="InterPro" id="IPR026066">
    <property type="entry name" value="Headcase"/>
</dbReference>
<evidence type="ECO:0008006" key="6">
    <source>
        <dbReference type="Google" id="ProtNLM"/>
    </source>
</evidence>
<dbReference type="PANTHER" id="PTHR13425">
    <property type="entry name" value="HEADCASE PROTEIN"/>
    <property type="match status" value="1"/>
</dbReference>